<dbReference type="InterPro" id="IPR016024">
    <property type="entry name" value="ARM-type_fold"/>
</dbReference>
<evidence type="ECO:0000313" key="3">
    <source>
        <dbReference type="Proteomes" id="UP000754495"/>
    </source>
</evidence>
<dbReference type="Gene3D" id="1.25.10.10">
    <property type="entry name" value="Leucine-rich Repeat Variant"/>
    <property type="match status" value="1"/>
</dbReference>
<reference evidence="2 3" key="1">
    <citation type="submission" date="2020-03" db="EMBL/GenBank/DDBJ databases">
        <title>Sequencing the genomes of 1000 actinobacteria strains.</title>
        <authorList>
            <person name="Klenk H.-P."/>
        </authorList>
    </citation>
    <scope>NUCLEOTIDE SEQUENCE [LARGE SCALE GENOMIC DNA]</scope>
    <source>
        <strain evidence="2 3">DSM 45668</strain>
    </source>
</reference>
<dbReference type="SUPFAM" id="SSF48371">
    <property type="entry name" value="ARM repeat"/>
    <property type="match status" value="1"/>
</dbReference>
<sequence>MGKINSDRLKTLLAEGTVHELAQRARYEREPAELLEEARELVTDPDPTVRRQAWDALDLVVDDSTRADLFALVLRDLEPEQFRRLLTDPDPVVRNRAGWVNIVVVGYPSRHTTALELLADDRFEYAWPECIEVLRRDPPVKTLVSEYIEAPPDLRKRLSVALGLPAATPLLEVSPEGCSTQVHCWPFTWCSGVVAARECPHLPLSIALLGSSLHAVRDEAMNIVEGFGPGATDLLRSARRSLPAARRNALLLLAGFGWDHIPAEDRRALQRLIRIKQVSETPEPLPVLDAHGGWYAFPTTDQAAVLDALDLTDPVPATLRMGSAVMERSSYYPDQPNPEVFVTPALDGWTVAYCKNEVLGGLAPRAVSTEHRHDLYQRLEELSRRFGSAHWYEHFGVDDYTFLTWSQWCIAREGEIRMHCVSSDDVWVYRCEESNPVDSLGELKAWIEAHDIGRANRRDDEERAEAYEDVLGERHGDDRLPDEHDAAEESDEDGRPTAATWEQNLLFGAWAAAEHLSVDLTDLGPHTHVHGTAVLAVPRTQRDHHRRGVLPI</sequence>
<dbReference type="RefSeq" id="WP_167114423.1">
    <property type="nucleotide sequence ID" value="NZ_JAANOU010000001.1"/>
</dbReference>
<evidence type="ECO:0008006" key="4">
    <source>
        <dbReference type="Google" id="ProtNLM"/>
    </source>
</evidence>
<proteinExistence type="predicted"/>
<gene>
    <name evidence="2" type="ORF">FHX46_002867</name>
</gene>
<evidence type="ECO:0000313" key="2">
    <source>
        <dbReference type="EMBL" id="NIH80337.1"/>
    </source>
</evidence>
<name>A0ABX0STQ9_9PSEU</name>
<dbReference type="Proteomes" id="UP000754495">
    <property type="component" value="Unassembled WGS sequence"/>
</dbReference>
<accession>A0ABX0STQ9</accession>
<comment type="caution">
    <text evidence="2">The sequence shown here is derived from an EMBL/GenBank/DDBJ whole genome shotgun (WGS) entry which is preliminary data.</text>
</comment>
<feature type="region of interest" description="Disordered" evidence="1">
    <location>
        <begin position="469"/>
        <end position="496"/>
    </location>
</feature>
<keyword evidence="3" id="KW-1185">Reference proteome</keyword>
<dbReference type="InterPro" id="IPR011989">
    <property type="entry name" value="ARM-like"/>
</dbReference>
<feature type="compositionally biased region" description="Basic and acidic residues" evidence="1">
    <location>
        <begin position="469"/>
        <end position="484"/>
    </location>
</feature>
<dbReference type="EMBL" id="JAANOU010000001">
    <property type="protein sequence ID" value="NIH80337.1"/>
    <property type="molecule type" value="Genomic_DNA"/>
</dbReference>
<protein>
    <recommendedName>
        <fullName evidence="4">HEAT repeat domain-containing protein</fullName>
    </recommendedName>
</protein>
<organism evidence="2 3">
    <name type="scientific">Amycolatopsis viridis</name>
    <dbReference type="NCBI Taxonomy" id="185678"/>
    <lineage>
        <taxon>Bacteria</taxon>
        <taxon>Bacillati</taxon>
        <taxon>Actinomycetota</taxon>
        <taxon>Actinomycetes</taxon>
        <taxon>Pseudonocardiales</taxon>
        <taxon>Pseudonocardiaceae</taxon>
        <taxon>Amycolatopsis</taxon>
    </lineage>
</organism>
<evidence type="ECO:0000256" key="1">
    <source>
        <dbReference type="SAM" id="MobiDB-lite"/>
    </source>
</evidence>